<evidence type="ECO:0000256" key="1">
    <source>
        <dbReference type="ARBA" id="ARBA00004365"/>
    </source>
</evidence>
<feature type="domain" description="Flagellar hook-associated protein 1 D2-like" evidence="10">
    <location>
        <begin position="358"/>
        <end position="421"/>
    </location>
</feature>
<dbReference type="PANTHER" id="PTHR30033">
    <property type="entry name" value="FLAGELLAR HOOK-ASSOCIATED PROTEIN 1"/>
    <property type="match status" value="1"/>
</dbReference>
<evidence type="ECO:0000259" key="9">
    <source>
        <dbReference type="Pfam" id="PF06429"/>
    </source>
</evidence>
<name>A0ABS1E7F0_9GAMM</name>
<dbReference type="Pfam" id="PF21158">
    <property type="entry name" value="flgK_1st_1"/>
    <property type="match status" value="1"/>
</dbReference>
<evidence type="ECO:0000256" key="6">
    <source>
        <dbReference type="ARBA" id="ARBA00023143"/>
    </source>
</evidence>
<evidence type="ECO:0000256" key="3">
    <source>
        <dbReference type="ARBA" id="ARBA00009677"/>
    </source>
</evidence>
<proteinExistence type="inferred from homology"/>
<keyword evidence="12" id="KW-0966">Cell projection</keyword>
<dbReference type="PANTHER" id="PTHR30033:SF1">
    <property type="entry name" value="FLAGELLAR HOOK-ASSOCIATED PROTEIN 1"/>
    <property type="match status" value="1"/>
</dbReference>
<dbReference type="InterPro" id="IPR001444">
    <property type="entry name" value="Flag_bb_rod_N"/>
</dbReference>
<comment type="similarity">
    <text evidence="3">Belongs to the flagella basal body rod proteins family.</text>
</comment>
<keyword evidence="12" id="KW-0282">Flagellum</keyword>
<dbReference type="InterPro" id="IPR002371">
    <property type="entry name" value="FlgK"/>
</dbReference>
<evidence type="ECO:0000256" key="2">
    <source>
        <dbReference type="ARBA" id="ARBA00004613"/>
    </source>
</evidence>
<keyword evidence="12" id="KW-0969">Cilium</keyword>
<dbReference type="Pfam" id="PF06429">
    <property type="entry name" value="Flg_bbr_C"/>
    <property type="match status" value="1"/>
</dbReference>
<organism evidence="12 13">
    <name type="scientific">Halorhodospira neutriphila</name>
    <dbReference type="NCBI Taxonomy" id="168379"/>
    <lineage>
        <taxon>Bacteria</taxon>
        <taxon>Pseudomonadati</taxon>
        <taxon>Pseudomonadota</taxon>
        <taxon>Gammaproteobacteria</taxon>
        <taxon>Chromatiales</taxon>
        <taxon>Ectothiorhodospiraceae</taxon>
        <taxon>Halorhodospira</taxon>
    </lineage>
</organism>
<dbReference type="SUPFAM" id="SSF64518">
    <property type="entry name" value="Phase 1 flagellin"/>
    <property type="match status" value="1"/>
</dbReference>
<evidence type="ECO:0000256" key="5">
    <source>
        <dbReference type="ARBA" id="ARBA00022525"/>
    </source>
</evidence>
<dbReference type="InterPro" id="IPR010930">
    <property type="entry name" value="Flg_bb/hook_C_dom"/>
</dbReference>
<dbReference type="Proteomes" id="UP000738126">
    <property type="component" value="Unassembled WGS sequence"/>
</dbReference>
<sequence length="673" mass="72701">MVDILQTGITGLRASQRALATTSHNISNVNTEGYSRQRVEQETNPPQYHPRGAMGTGAHVETVQRLSEETRVEALRRNQAEFERLDTLKEMTGRIDNLVADKDAGISPALRAFSSAIEEVANDPANTVARQELLTKGQALADRFERIDNRLLELQSDVNKRVRLQAEQVNGLAESIAEVNSAIRKRWHDPQQPPNDLLDQRDQKVRELAELVGVNARVQGDGTVSVAIGNGQPLVNGTQVNDLEVVENAYTPERPEIALEVEDGHRQITDAVQGGSLGGLLEFRGGVLDETRSEIGRVANSLAVSLNAQHARGVHYANGRPEQGGALFERAEVQVQAHADNRGGAAPEVGYDAERIGELEAQGYRLRYDGSQWQLRGLGDGEVRTLGEDIEAGEDGAYRFDGLVLRLPAQAEAGDRFQIQPNREAAQGLEMRLSRPEQVAAAAPAVSGEALTAKGQSQNTGSGAIGSPEVGDGDGVAAALKDGGALERGVELEYAEGEQGQGYFEVYVGDESAPRGRLEYAPEDAEAGQRYNLSGVEGLGGLDVSVRLSGSPDPGDRFQVEGNYEGVGDNANALRMAELMDETVMDGGNSTFQEAYSAMVGEVGGFTQRVQTNRDAQQALLDQAEKQWEEVSGVNLDEEAANMMEYQQAYQAAAQIITTADEIFQQMLSAVRR</sequence>
<evidence type="ECO:0000259" key="10">
    <source>
        <dbReference type="Pfam" id="PF21158"/>
    </source>
</evidence>
<feature type="region of interest" description="Disordered" evidence="7">
    <location>
        <begin position="450"/>
        <end position="476"/>
    </location>
</feature>
<reference evidence="12 13" key="1">
    <citation type="journal article" date="2020" name="Microorganisms">
        <title>Osmotic Adaptation and Compatible Solute Biosynthesis of Phototrophic Bacteria as Revealed from Genome Analyses.</title>
        <authorList>
            <person name="Imhoff J.F."/>
            <person name="Rahn T."/>
            <person name="Kunzel S."/>
            <person name="Keller A."/>
            <person name="Neulinger S.C."/>
        </authorList>
    </citation>
    <scope>NUCLEOTIDE SEQUENCE [LARGE SCALE GENOMIC DNA]</scope>
    <source>
        <strain evidence="12 13">DSM 15116</strain>
    </source>
</reference>
<dbReference type="NCBIfam" id="TIGR02492">
    <property type="entry name" value="flgK_ends"/>
    <property type="match status" value="1"/>
</dbReference>
<keyword evidence="13" id="KW-1185">Reference proteome</keyword>
<feature type="domain" description="Flagellar basal-body/hook protein C-terminal" evidence="9">
    <location>
        <begin position="630"/>
        <end position="669"/>
    </location>
</feature>
<gene>
    <name evidence="12" type="ORF">CKO13_06450</name>
</gene>
<comment type="subcellular location">
    <subcellularLocation>
        <location evidence="1">Bacterial flagellum</location>
    </subcellularLocation>
    <subcellularLocation>
        <location evidence="2">Secreted</location>
    </subcellularLocation>
</comment>
<dbReference type="EMBL" id="NRSH01000058">
    <property type="protein sequence ID" value="MBK1726670.1"/>
    <property type="molecule type" value="Genomic_DNA"/>
</dbReference>
<evidence type="ECO:0000313" key="13">
    <source>
        <dbReference type="Proteomes" id="UP000738126"/>
    </source>
</evidence>
<evidence type="ECO:0000313" key="12">
    <source>
        <dbReference type="EMBL" id="MBK1726670.1"/>
    </source>
</evidence>
<dbReference type="PRINTS" id="PR01005">
    <property type="entry name" value="FLGHOOKAP1"/>
</dbReference>
<dbReference type="Pfam" id="PF00460">
    <property type="entry name" value="Flg_bb_rod"/>
    <property type="match status" value="1"/>
</dbReference>
<accession>A0ABS1E7F0</accession>
<dbReference type="RefSeq" id="WP_200258162.1">
    <property type="nucleotide sequence ID" value="NZ_NRSH01000058.1"/>
</dbReference>
<feature type="region of interest" description="Disordered" evidence="7">
    <location>
        <begin position="33"/>
        <end position="54"/>
    </location>
</feature>
<feature type="domain" description="Flagellar hook-associated protein FlgK helical" evidence="11">
    <location>
        <begin position="93"/>
        <end position="328"/>
    </location>
</feature>
<evidence type="ECO:0000256" key="7">
    <source>
        <dbReference type="SAM" id="MobiDB-lite"/>
    </source>
</evidence>
<keyword evidence="6" id="KW-0975">Bacterial flagellum</keyword>
<dbReference type="InterPro" id="IPR053927">
    <property type="entry name" value="FlgK_helical"/>
</dbReference>
<dbReference type="Pfam" id="PF22638">
    <property type="entry name" value="FlgK_D1"/>
    <property type="match status" value="1"/>
</dbReference>
<feature type="domain" description="Flagellar basal body rod protein N-terminal" evidence="8">
    <location>
        <begin position="5"/>
        <end position="34"/>
    </location>
</feature>
<evidence type="ECO:0000259" key="8">
    <source>
        <dbReference type="Pfam" id="PF00460"/>
    </source>
</evidence>
<protein>
    <recommendedName>
        <fullName evidence="4">Flagellar hook-associated protein 1</fullName>
    </recommendedName>
</protein>
<evidence type="ECO:0000256" key="4">
    <source>
        <dbReference type="ARBA" id="ARBA00016244"/>
    </source>
</evidence>
<evidence type="ECO:0000259" key="11">
    <source>
        <dbReference type="Pfam" id="PF22638"/>
    </source>
</evidence>
<comment type="caution">
    <text evidence="12">The sequence shown here is derived from an EMBL/GenBank/DDBJ whole genome shotgun (WGS) entry which is preliminary data.</text>
</comment>
<dbReference type="InterPro" id="IPR049119">
    <property type="entry name" value="FlgK_D2-like"/>
</dbReference>
<keyword evidence="5" id="KW-0964">Secreted</keyword>